<sequence>MKRVHKIIVLFVIIFLIGLGVFVSYINTSLTDETNTHKENVIKQSEKVTLQKVVLPKIS</sequence>
<dbReference type="Proteomes" id="UP000474296">
    <property type="component" value="Unassembled WGS sequence"/>
</dbReference>
<accession>A0A6M0CHP4</accession>
<keyword evidence="1" id="KW-1133">Transmembrane helix</keyword>
<evidence type="ECO:0000313" key="3">
    <source>
        <dbReference type="Proteomes" id="UP000474296"/>
    </source>
</evidence>
<gene>
    <name evidence="2" type="ORF">GWK10_09225</name>
</gene>
<protein>
    <submittedName>
        <fullName evidence="2">Uncharacterized protein</fullName>
    </submittedName>
</protein>
<dbReference type="EMBL" id="JAABOQ010000003">
    <property type="protein sequence ID" value="NER17391.1"/>
    <property type="molecule type" value="Genomic_DNA"/>
</dbReference>
<keyword evidence="3" id="KW-1185">Reference proteome</keyword>
<name>A0A6M0CHP4_9FLAO</name>
<dbReference type="AlphaFoldDB" id="A0A6M0CHP4"/>
<feature type="transmembrane region" description="Helical" evidence="1">
    <location>
        <begin position="7"/>
        <end position="26"/>
    </location>
</feature>
<proteinExistence type="predicted"/>
<reference evidence="2 3" key="1">
    <citation type="submission" date="2020-01" db="EMBL/GenBank/DDBJ databases">
        <title>Spongiivirga citrea KCTC 32990T.</title>
        <authorList>
            <person name="Wang G."/>
        </authorList>
    </citation>
    <scope>NUCLEOTIDE SEQUENCE [LARGE SCALE GENOMIC DNA]</scope>
    <source>
        <strain evidence="2 3">KCTC 32990</strain>
    </source>
</reference>
<keyword evidence="1" id="KW-0812">Transmembrane</keyword>
<evidence type="ECO:0000256" key="1">
    <source>
        <dbReference type="SAM" id="Phobius"/>
    </source>
</evidence>
<evidence type="ECO:0000313" key="2">
    <source>
        <dbReference type="EMBL" id="NER17391.1"/>
    </source>
</evidence>
<dbReference type="RefSeq" id="WP_164031836.1">
    <property type="nucleotide sequence ID" value="NZ_JAABOQ010000003.1"/>
</dbReference>
<keyword evidence="1" id="KW-0472">Membrane</keyword>
<comment type="caution">
    <text evidence="2">The sequence shown here is derived from an EMBL/GenBank/DDBJ whole genome shotgun (WGS) entry which is preliminary data.</text>
</comment>
<organism evidence="2 3">
    <name type="scientific">Spongiivirga citrea</name>
    <dbReference type="NCBI Taxonomy" id="1481457"/>
    <lineage>
        <taxon>Bacteria</taxon>
        <taxon>Pseudomonadati</taxon>
        <taxon>Bacteroidota</taxon>
        <taxon>Flavobacteriia</taxon>
        <taxon>Flavobacteriales</taxon>
        <taxon>Flavobacteriaceae</taxon>
        <taxon>Spongiivirga</taxon>
    </lineage>
</organism>